<dbReference type="AlphaFoldDB" id="A0A917R3V3"/>
<reference evidence="2" key="2">
    <citation type="submission" date="2020-09" db="EMBL/GenBank/DDBJ databases">
        <authorList>
            <person name="Sun Q."/>
            <person name="Ohkuma M."/>
        </authorList>
    </citation>
    <scope>NUCLEOTIDE SEQUENCE</scope>
    <source>
        <strain evidence="2">JCM 13064</strain>
    </source>
</reference>
<name>A0A917R3V3_9ACTN</name>
<organism evidence="2 3">
    <name type="scientific">Sphaerisporangium melleum</name>
    <dbReference type="NCBI Taxonomy" id="321316"/>
    <lineage>
        <taxon>Bacteria</taxon>
        <taxon>Bacillati</taxon>
        <taxon>Actinomycetota</taxon>
        <taxon>Actinomycetes</taxon>
        <taxon>Streptosporangiales</taxon>
        <taxon>Streptosporangiaceae</taxon>
        <taxon>Sphaerisporangium</taxon>
    </lineage>
</organism>
<gene>
    <name evidence="2" type="ORF">GCM10007964_34520</name>
</gene>
<reference evidence="2" key="1">
    <citation type="journal article" date="2014" name="Int. J. Syst. Evol. Microbiol.">
        <title>Complete genome sequence of Corynebacterium casei LMG S-19264T (=DSM 44701T), isolated from a smear-ripened cheese.</title>
        <authorList>
            <consortium name="US DOE Joint Genome Institute (JGI-PGF)"/>
            <person name="Walter F."/>
            <person name="Albersmeier A."/>
            <person name="Kalinowski J."/>
            <person name="Ruckert C."/>
        </authorList>
    </citation>
    <scope>NUCLEOTIDE SEQUENCE</scope>
    <source>
        <strain evidence="2">JCM 13064</strain>
    </source>
</reference>
<feature type="region of interest" description="Disordered" evidence="1">
    <location>
        <begin position="73"/>
        <end position="96"/>
    </location>
</feature>
<evidence type="ECO:0000256" key="1">
    <source>
        <dbReference type="SAM" id="MobiDB-lite"/>
    </source>
</evidence>
<feature type="compositionally biased region" description="Basic and acidic residues" evidence="1">
    <location>
        <begin position="127"/>
        <end position="141"/>
    </location>
</feature>
<comment type="caution">
    <text evidence="2">The sequence shown here is derived from an EMBL/GenBank/DDBJ whole genome shotgun (WGS) entry which is preliminary data.</text>
</comment>
<sequence>MVTDGRPVAMPLDPYLASMVDIATVGAAVAVVATSCMHDLGHTSWRAPDMSRIRRGGKDVEFDLFPYLDPAQAAESGYSRPDPDPVPSGFPGDSQRRPLTEAEQLAYRGAPDEQPADPQLSGGCLGEGERKVRGEHGKLPADPRFLAAESQSRARTDSRVRKTIDDWKRCVAVNGLTYPDPVLARLGWPREAKIPATAEEKRVAAIDATCQKSVNLVGVYKTVRKAYQERFLTEQRAQILESARIFTSWLANANKILKIGNTS</sequence>
<dbReference type="EMBL" id="BMNT01000017">
    <property type="protein sequence ID" value="GGK88935.1"/>
    <property type="molecule type" value="Genomic_DNA"/>
</dbReference>
<accession>A0A917R3V3</accession>
<dbReference type="Proteomes" id="UP000645217">
    <property type="component" value="Unassembled WGS sequence"/>
</dbReference>
<keyword evidence="3" id="KW-1185">Reference proteome</keyword>
<feature type="region of interest" description="Disordered" evidence="1">
    <location>
        <begin position="108"/>
        <end position="153"/>
    </location>
</feature>
<protein>
    <submittedName>
        <fullName evidence="2">Uncharacterized protein</fullName>
    </submittedName>
</protein>
<evidence type="ECO:0000313" key="3">
    <source>
        <dbReference type="Proteomes" id="UP000645217"/>
    </source>
</evidence>
<evidence type="ECO:0000313" key="2">
    <source>
        <dbReference type="EMBL" id="GGK88935.1"/>
    </source>
</evidence>
<proteinExistence type="predicted"/>